<keyword evidence="3" id="KW-1185">Reference proteome</keyword>
<evidence type="ECO:0000313" key="2">
    <source>
        <dbReference type="EMBL" id="MCU6793870.1"/>
    </source>
</evidence>
<accession>A0ABT2UGZ4</accession>
<evidence type="ECO:0000313" key="3">
    <source>
        <dbReference type="Proteomes" id="UP001652445"/>
    </source>
</evidence>
<keyword evidence="2" id="KW-0808">Transferase</keyword>
<protein>
    <submittedName>
        <fullName evidence="2">Class I SAM-dependent methyltransferase</fullName>
    </submittedName>
</protein>
<dbReference type="EMBL" id="JAOQIO010000069">
    <property type="protein sequence ID" value="MCU6793870.1"/>
    <property type="molecule type" value="Genomic_DNA"/>
</dbReference>
<proteinExistence type="predicted"/>
<dbReference type="Gene3D" id="3.40.50.150">
    <property type="entry name" value="Vaccinia Virus protein VP39"/>
    <property type="match status" value="1"/>
</dbReference>
<dbReference type="GO" id="GO:0008168">
    <property type="term" value="F:methyltransferase activity"/>
    <property type="evidence" value="ECO:0007669"/>
    <property type="project" value="UniProtKB-KW"/>
</dbReference>
<dbReference type="GO" id="GO:0032259">
    <property type="term" value="P:methylation"/>
    <property type="evidence" value="ECO:0007669"/>
    <property type="project" value="UniProtKB-KW"/>
</dbReference>
<dbReference type="InterPro" id="IPR029063">
    <property type="entry name" value="SAM-dependent_MTases_sf"/>
</dbReference>
<name>A0ABT2UGZ4_9BACL</name>
<gene>
    <name evidence="2" type="ORF">OB236_17345</name>
</gene>
<reference evidence="2 3" key="1">
    <citation type="submission" date="2022-09" db="EMBL/GenBank/DDBJ databases">
        <authorList>
            <person name="Han X.L."/>
            <person name="Wang Q."/>
            <person name="Lu T."/>
        </authorList>
    </citation>
    <scope>NUCLEOTIDE SEQUENCE [LARGE SCALE GENOMIC DNA]</scope>
    <source>
        <strain evidence="2 3">WQ 127069</strain>
    </source>
</reference>
<dbReference type="RefSeq" id="WP_262685096.1">
    <property type="nucleotide sequence ID" value="NZ_JAOQIO010000069.1"/>
</dbReference>
<evidence type="ECO:0000259" key="1">
    <source>
        <dbReference type="Pfam" id="PF13649"/>
    </source>
</evidence>
<dbReference type="SUPFAM" id="SSF53335">
    <property type="entry name" value="S-adenosyl-L-methionine-dependent methyltransferases"/>
    <property type="match status" value="1"/>
</dbReference>
<sequence length="262" mass="29249">MFPDITQHPEWLRGQTLAWCNRLAGQTGKYEYPWTTIVEGQAAEDIFSEKLAKLVRGKVLEVGCGHGAFANQWASQAAEVVGYDMTEGFLHTAEQNREPNVSFVLGNTHDGLPFKENEFDLAYTKKGPTSWYPEANRILKPGGDVLSLHPGDGNGESIELGSYFPGLFAPPQQGTPILDKINLMLSQSKLDVLSIRRLRETTYLPTVEDVLQIIGFGQTEDFNQFVRVNCLEGISRQFDLNRGQQGLKTISFYYLVQAKGTN</sequence>
<dbReference type="Proteomes" id="UP001652445">
    <property type="component" value="Unassembled WGS sequence"/>
</dbReference>
<dbReference type="Pfam" id="PF13649">
    <property type="entry name" value="Methyltransf_25"/>
    <property type="match status" value="1"/>
</dbReference>
<keyword evidence="2" id="KW-0489">Methyltransferase</keyword>
<dbReference type="InterPro" id="IPR041698">
    <property type="entry name" value="Methyltransf_25"/>
</dbReference>
<organism evidence="2 3">
    <name type="scientific">Paenibacillus baimaensis</name>
    <dbReference type="NCBI Taxonomy" id="2982185"/>
    <lineage>
        <taxon>Bacteria</taxon>
        <taxon>Bacillati</taxon>
        <taxon>Bacillota</taxon>
        <taxon>Bacilli</taxon>
        <taxon>Bacillales</taxon>
        <taxon>Paenibacillaceae</taxon>
        <taxon>Paenibacillus</taxon>
    </lineage>
</organism>
<dbReference type="CDD" id="cd02440">
    <property type="entry name" value="AdoMet_MTases"/>
    <property type="match status" value="1"/>
</dbReference>
<comment type="caution">
    <text evidence="2">The sequence shown here is derived from an EMBL/GenBank/DDBJ whole genome shotgun (WGS) entry which is preliminary data.</text>
</comment>
<feature type="domain" description="Methyltransferase" evidence="1">
    <location>
        <begin position="59"/>
        <end position="143"/>
    </location>
</feature>